<keyword evidence="3" id="KW-1185">Reference proteome</keyword>
<evidence type="ECO:0000313" key="2">
    <source>
        <dbReference type="EMBL" id="CAH7677365.1"/>
    </source>
</evidence>
<proteinExistence type="predicted"/>
<feature type="signal peptide" evidence="1">
    <location>
        <begin position="1"/>
        <end position="19"/>
    </location>
</feature>
<evidence type="ECO:0000256" key="1">
    <source>
        <dbReference type="SAM" id="SignalP"/>
    </source>
</evidence>
<sequence>MLIGYIFLRVAVLPVLAFAALPSSLSLVSCSHAVSALEVPVQLIIKFCKATLITICIGPSKSLPSSKFYKSIDLATLKLTKCITIPSEFNPSLFATFELRLTYSDFRLQ</sequence>
<keyword evidence="1" id="KW-0732">Signal</keyword>
<gene>
    <name evidence="2" type="ORF">PPACK8108_LOCUS12513</name>
</gene>
<protein>
    <recommendedName>
        <fullName evidence="4">Secreted protein</fullName>
    </recommendedName>
</protein>
<dbReference type="EMBL" id="CALTRL010003016">
    <property type="protein sequence ID" value="CAH7677365.1"/>
    <property type="molecule type" value="Genomic_DNA"/>
</dbReference>
<reference evidence="2" key="1">
    <citation type="submission" date="2022-06" db="EMBL/GenBank/DDBJ databases">
        <authorList>
            <consortium name="SYNGENTA / RWTH Aachen University"/>
        </authorList>
    </citation>
    <scope>NUCLEOTIDE SEQUENCE</scope>
</reference>
<dbReference type="Proteomes" id="UP001153365">
    <property type="component" value="Unassembled WGS sequence"/>
</dbReference>
<organism evidence="2 3">
    <name type="scientific">Phakopsora pachyrhizi</name>
    <name type="common">Asian soybean rust disease fungus</name>
    <dbReference type="NCBI Taxonomy" id="170000"/>
    <lineage>
        <taxon>Eukaryota</taxon>
        <taxon>Fungi</taxon>
        <taxon>Dikarya</taxon>
        <taxon>Basidiomycota</taxon>
        <taxon>Pucciniomycotina</taxon>
        <taxon>Pucciniomycetes</taxon>
        <taxon>Pucciniales</taxon>
        <taxon>Phakopsoraceae</taxon>
        <taxon>Phakopsora</taxon>
    </lineage>
</organism>
<accession>A0AAV0B3D3</accession>
<name>A0AAV0B3D3_PHAPC</name>
<evidence type="ECO:0008006" key="4">
    <source>
        <dbReference type="Google" id="ProtNLM"/>
    </source>
</evidence>
<feature type="chain" id="PRO_5043650748" description="Secreted protein" evidence="1">
    <location>
        <begin position="20"/>
        <end position="109"/>
    </location>
</feature>
<dbReference type="AlphaFoldDB" id="A0AAV0B3D3"/>
<comment type="caution">
    <text evidence="2">The sequence shown here is derived from an EMBL/GenBank/DDBJ whole genome shotgun (WGS) entry which is preliminary data.</text>
</comment>
<evidence type="ECO:0000313" key="3">
    <source>
        <dbReference type="Proteomes" id="UP001153365"/>
    </source>
</evidence>